<dbReference type="Proteomes" id="UP000295504">
    <property type="component" value="Unassembled WGS sequence"/>
</dbReference>
<dbReference type="Pfam" id="PF00395">
    <property type="entry name" value="SLH"/>
    <property type="match status" value="3"/>
</dbReference>
<evidence type="ECO:0000313" key="5">
    <source>
        <dbReference type="Proteomes" id="UP000295504"/>
    </source>
</evidence>
<feature type="domain" description="SLH" evidence="3">
    <location>
        <begin position="677"/>
        <end position="731"/>
    </location>
</feature>
<sequence>MLNKSYLSKFIVYCVAFSVLLVGLPVDAFATSTPWDQYKQFIPNESPVVKRHLRGAWISTVINLDWPSVETRNIVNDQERIHKTKEELISILDKSVEMNMNAVFFQVSPEGDALYRSDIVPWSRYLTGTFGKDPGFDPLAFAIEEAHKRNLQLHAWFNPYRISMNTNEATIQSLSINKSVYRDYPDWIRTTKSRFVIDPGIPGAREWVRKRVMEVVKNYDIDGIHFDDYFYYENFVGELEDDNTFMQFNTGQFSNKGDWRRNNTYLLVKEISNEIRSAKPWVKFGISPAAIWANKKDGHPSGSNTNAGLPNYDRSFADTKKWVEEEIIDYIAPQIYFTFANPHVPYGEAVSWWSEVTKNRKVHLYIGQALYKVNSDSDQYFQNQNAVDEFVRQHKFNVLKPEVMGSIMFRFRNFNDSNKQQVVNAMRQDLWGTKALVPVMDWKGGQAPRTPVQGKVEALSNQTKLTWIDNGGNTAYYAIYRMNKGNSLDIDSDRSALQLIGTVRKSDKTVQEFIINSSYDLDKIDFAITALDRLHNESKELLITVNQSRYFSDVNNQHAWAIKAIDNLYERGVINGVGNGRFAPGNNITRADFLVMVMNSYNIELDSNVTNNFADAGNKYYTKYLGTAKRLGLVSGVGNNLYSPETPITRQDMLVILHHVLDKLGALPVDNNVGRPFEEFKDINEIPSYALGAMKFFVRTGIVQGEGNRLMPRTTATRAQTAQVLFNIYTK</sequence>
<evidence type="ECO:0000259" key="3">
    <source>
        <dbReference type="PROSITE" id="PS51272"/>
    </source>
</evidence>
<dbReference type="PROSITE" id="PS51272">
    <property type="entry name" value="SLH"/>
    <property type="match status" value="3"/>
</dbReference>
<dbReference type="InterPro" id="IPR003790">
    <property type="entry name" value="GHL10"/>
</dbReference>
<dbReference type="EMBL" id="SLYC01000005">
    <property type="protein sequence ID" value="TCQ05257.1"/>
    <property type="molecule type" value="Genomic_DNA"/>
</dbReference>
<dbReference type="Pfam" id="PF02638">
    <property type="entry name" value="GHL10"/>
    <property type="match status" value="1"/>
</dbReference>
<dbReference type="OrthoDB" id="43070at2"/>
<organism evidence="4 5">
    <name type="scientific">Serpentinicella alkaliphila</name>
    <dbReference type="NCBI Taxonomy" id="1734049"/>
    <lineage>
        <taxon>Bacteria</taxon>
        <taxon>Bacillati</taxon>
        <taxon>Bacillota</taxon>
        <taxon>Clostridia</taxon>
        <taxon>Peptostreptococcales</taxon>
        <taxon>Natronincolaceae</taxon>
        <taxon>Serpentinicella</taxon>
    </lineage>
</organism>
<evidence type="ECO:0000313" key="4">
    <source>
        <dbReference type="EMBL" id="TCQ05257.1"/>
    </source>
</evidence>
<dbReference type="InterPro" id="IPR001119">
    <property type="entry name" value="SLH_dom"/>
</dbReference>
<keyword evidence="4" id="KW-0449">Lipoprotein</keyword>
<gene>
    <name evidence="4" type="ORF">EDD79_100574</name>
</gene>
<dbReference type="PANTHER" id="PTHR43405:SF1">
    <property type="entry name" value="GLYCOSYL HYDROLASE DIGH"/>
    <property type="match status" value="1"/>
</dbReference>
<dbReference type="AlphaFoldDB" id="A0A4R2TR10"/>
<protein>
    <submittedName>
        <fullName evidence="4">Uncharacterized lipoprotein YddW (UPF0748 family)</fullName>
    </submittedName>
</protein>
<evidence type="ECO:0000256" key="1">
    <source>
        <dbReference type="ARBA" id="ARBA00022729"/>
    </source>
</evidence>
<dbReference type="Gene3D" id="3.20.20.80">
    <property type="entry name" value="Glycosidases"/>
    <property type="match status" value="1"/>
</dbReference>
<dbReference type="PANTHER" id="PTHR43405">
    <property type="entry name" value="GLYCOSYL HYDROLASE DIGH"/>
    <property type="match status" value="1"/>
</dbReference>
<name>A0A4R2TR10_9FIRM</name>
<feature type="domain" description="SLH" evidence="3">
    <location>
        <begin position="612"/>
        <end position="671"/>
    </location>
</feature>
<keyword evidence="1" id="KW-0732">Signal</keyword>
<evidence type="ECO:0000256" key="2">
    <source>
        <dbReference type="ARBA" id="ARBA00022737"/>
    </source>
</evidence>
<dbReference type="InterPro" id="IPR052177">
    <property type="entry name" value="Divisome_Glycosyl_Hydrolase"/>
</dbReference>
<keyword evidence="2" id="KW-0677">Repeat</keyword>
<feature type="domain" description="SLH" evidence="3">
    <location>
        <begin position="548"/>
        <end position="611"/>
    </location>
</feature>
<accession>A0A4R2TR10</accession>
<comment type="caution">
    <text evidence="4">The sequence shown here is derived from an EMBL/GenBank/DDBJ whole genome shotgun (WGS) entry which is preliminary data.</text>
</comment>
<proteinExistence type="predicted"/>
<dbReference type="InterPro" id="IPR017853">
    <property type="entry name" value="GH"/>
</dbReference>
<reference evidence="4 5" key="1">
    <citation type="submission" date="2019-03" db="EMBL/GenBank/DDBJ databases">
        <title>Genomic Encyclopedia of Type Strains, Phase IV (KMG-IV): sequencing the most valuable type-strain genomes for metagenomic binning, comparative biology and taxonomic classification.</title>
        <authorList>
            <person name="Goeker M."/>
        </authorList>
    </citation>
    <scope>NUCLEOTIDE SEQUENCE [LARGE SCALE GENOMIC DNA]</scope>
    <source>
        <strain evidence="4 5">DSM 100013</strain>
    </source>
</reference>
<dbReference type="SUPFAM" id="SSF51445">
    <property type="entry name" value="(Trans)glycosidases"/>
    <property type="match status" value="1"/>
</dbReference>
<keyword evidence="5" id="KW-1185">Reference proteome</keyword>
<dbReference type="RefSeq" id="WP_132847724.1">
    <property type="nucleotide sequence ID" value="NZ_CP058648.1"/>
</dbReference>